<dbReference type="Proteomes" id="UP001604336">
    <property type="component" value="Unassembled WGS sequence"/>
</dbReference>
<sequence length="136" mass="14936">MEENNIPINTSSVPNKNPDHGQDPPPPAVAHGGGNRQEEEKETPETVREPKRRKTCPIALEKQKPSLNSSFSFFWGGGASTPETTPKFGSFNLVVESTKTKRPKNSEDEEEIEATAVKKVVDFSELDSTDGIETII</sequence>
<dbReference type="AlphaFoldDB" id="A0ABD1PRA1"/>
<evidence type="ECO:0000313" key="3">
    <source>
        <dbReference type="Proteomes" id="UP001604336"/>
    </source>
</evidence>
<feature type="region of interest" description="Disordered" evidence="1">
    <location>
        <begin position="1"/>
        <end position="55"/>
    </location>
</feature>
<dbReference type="EMBL" id="JBFOLK010000013">
    <property type="protein sequence ID" value="KAL2465893.1"/>
    <property type="molecule type" value="Genomic_DNA"/>
</dbReference>
<keyword evidence="3" id="KW-1185">Reference proteome</keyword>
<protein>
    <submittedName>
        <fullName evidence="2">Uncharacterized protein</fullName>
    </submittedName>
</protein>
<accession>A0ABD1PRA1</accession>
<proteinExistence type="predicted"/>
<name>A0ABD1PRA1_9LAMI</name>
<organism evidence="2 3">
    <name type="scientific">Abeliophyllum distichum</name>
    <dbReference type="NCBI Taxonomy" id="126358"/>
    <lineage>
        <taxon>Eukaryota</taxon>
        <taxon>Viridiplantae</taxon>
        <taxon>Streptophyta</taxon>
        <taxon>Embryophyta</taxon>
        <taxon>Tracheophyta</taxon>
        <taxon>Spermatophyta</taxon>
        <taxon>Magnoliopsida</taxon>
        <taxon>eudicotyledons</taxon>
        <taxon>Gunneridae</taxon>
        <taxon>Pentapetalae</taxon>
        <taxon>asterids</taxon>
        <taxon>lamiids</taxon>
        <taxon>Lamiales</taxon>
        <taxon>Oleaceae</taxon>
        <taxon>Forsythieae</taxon>
        <taxon>Abeliophyllum</taxon>
    </lineage>
</organism>
<gene>
    <name evidence="2" type="ORF">Adt_41744</name>
</gene>
<evidence type="ECO:0000313" key="2">
    <source>
        <dbReference type="EMBL" id="KAL2465893.1"/>
    </source>
</evidence>
<evidence type="ECO:0000256" key="1">
    <source>
        <dbReference type="SAM" id="MobiDB-lite"/>
    </source>
</evidence>
<comment type="caution">
    <text evidence="2">The sequence shown here is derived from an EMBL/GenBank/DDBJ whole genome shotgun (WGS) entry which is preliminary data.</text>
</comment>
<reference evidence="3" key="1">
    <citation type="submission" date="2024-07" db="EMBL/GenBank/DDBJ databases">
        <title>Two chromosome-level genome assemblies of Korean endemic species Abeliophyllum distichum and Forsythia ovata (Oleaceae).</title>
        <authorList>
            <person name="Jang H."/>
        </authorList>
    </citation>
    <scope>NUCLEOTIDE SEQUENCE [LARGE SCALE GENOMIC DNA]</scope>
</reference>
<feature type="compositionally biased region" description="Basic and acidic residues" evidence="1">
    <location>
        <begin position="36"/>
        <end position="49"/>
    </location>
</feature>
<feature type="compositionally biased region" description="Polar residues" evidence="1">
    <location>
        <begin position="1"/>
        <end position="15"/>
    </location>
</feature>